<dbReference type="GO" id="GO:0005509">
    <property type="term" value="F:calcium ion binding"/>
    <property type="evidence" value="ECO:0007669"/>
    <property type="project" value="InterPro"/>
</dbReference>
<organism evidence="1 2">
    <name type="scientific">Chryseobacterium aquaticum</name>
    <dbReference type="NCBI Taxonomy" id="452084"/>
    <lineage>
        <taxon>Bacteria</taxon>
        <taxon>Pseudomonadati</taxon>
        <taxon>Bacteroidota</taxon>
        <taxon>Flavobacteriia</taxon>
        <taxon>Flavobacteriales</taxon>
        <taxon>Weeksellaceae</taxon>
        <taxon>Chryseobacterium group</taxon>
        <taxon>Chryseobacterium</taxon>
    </lineage>
</organism>
<gene>
    <name evidence="1" type="ORF">HIO71_03585</name>
</gene>
<dbReference type="EMBL" id="JABCJF010000001">
    <property type="protein sequence ID" value="NMR33285.1"/>
    <property type="molecule type" value="Genomic_DNA"/>
</dbReference>
<reference evidence="1 2" key="1">
    <citation type="submission" date="2020-04" db="EMBL/GenBank/DDBJ databases">
        <title>Genome analysis and antimicrobial resistance characteristics of Chryseobacterium aquaticum isolated from farmed salmonids.</title>
        <authorList>
            <person name="Saticioglu I.B."/>
            <person name="Duman M."/>
            <person name="Altun S."/>
        </authorList>
    </citation>
    <scope>NUCLEOTIDE SEQUENCE [LARGE SCALE GENOMIC DNA]</scope>
    <source>
        <strain evidence="1 2">C-174</strain>
    </source>
</reference>
<sequence>MIKLKQLLIVLINVSFFLALSTSQLFGQLCNKTSNIPPNGSMTVNGINITSSSTGFVSSYGMDYQVCGTTSSLYVNAESLFVGFGASTANSRPWQTTLTFSKPVNNIVILLSATGSIHNEKFEFTSNNGAITITDNGSCFSTISGNTILSGQGASSTGTGGGGIFTLTSPTPFTQLVMKGDGGDSGALLAICETSIVESCTGTIDSDGDSIPNECDLDDDNDGILDTDECVLTNLVTNGNFDANLTPDWTNDGGWTYNATGKYAENISSSFNEPYGSLTQLVSNLPPSTIPVKFTLGAKNNGTSNTSSLKIILNGVVYATVNNTAATTDNITLTLSNGATSDFTTFTAGTSYVSKTFTVYIPYTGPKSASLAFKKGGNELDHWYIDNVSILTCDNDVDGIPNDLDLDSDGDGCPDAIEGAGNFNPSTTASGTLSTQTPNINFGTSVDTNGIPQVVGASGQAVGQSQDATKNDCLDTDNDGYPNWMDLDDDNDGILDTDECPNVTIVNNGTFTSPVTEWTLGTGWDLSTGVAKNENDNVNSNLSQTLNNLNATNGVVKLSFTLGAQDGFNSAGYTASLNIILNGTTYATFTNGTVRTVGTNNVTQTLAGGATSTFTPFSTAPISGYTTQNVTITIPYTGPNSATLTFNHSAGYDDWSIDNVSIDTSICDLDGDGISNELDLDSDGDGCPDALEGGASFTTSDLQNSSMAGGNSGAAYIGTPVSVTQNLGNTVGNTATTMGVPTIAGTGQTVNNATNSFVNDCITTSCPPDPYAAQKSWWLSSSGDKVRIDFQTGSPVLNNPSTGFLGQGVIGDGQEGNTTVTHPVTGELLFVTDGSNVYRASDGAKATGYAGGSTTSAEAAAVIPDPQGVLGRDFIIFGNSATSSFGAITRAKYNLETNTIHSKVTYLAGSTTEALEVIPHTNGTDYWVLVTTSDQKTKSFLYSKTSGFNTTPVSSIDVPYAENSATNSFISWDPRIPGKVLIARQNKVGLANFNPSTGVLGTWQVYITVNNPIAWTSYVTGYGAALSPNGRYIYYQQHDQPNNRMYLKYYDLINKTTTTLDYTIGLTAATKIAPDGKLYRIGYVGPAGSSIRQLFYINADANTPPATAGSQVQFGTDGIQVSSQLPNNTYWACITCQSGTNAPALASTNITSNPATVGDLIALLSASNQPAGTVITIHSGTPATDANKLANSTAIVAGTTYYASFYDGLALCYSPTTAVTVGASYCYKPAVLDLGNIYNSKHGITSLGRAGTENENWPMVRQSAWSVLESKTKGFVVNRVRFNASNQPVADDGTTLVITNPVEGMMVYDKTNNCLKMYTSNNGGSTFQWHCMTTQACPN</sequence>
<evidence type="ECO:0000313" key="1">
    <source>
        <dbReference type="EMBL" id="NMR33285.1"/>
    </source>
</evidence>
<name>A0A848N348_9FLAO</name>
<comment type="caution">
    <text evidence="1">The sequence shown here is derived from an EMBL/GenBank/DDBJ whole genome shotgun (WGS) entry which is preliminary data.</text>
</comment>
<accession>A0A848N348</accession>
<evidence type="ECO:0008006" key="3">
    <source>
        <dbReference type="Google" id="ProtNLM"/>
    </source>
</evidence>
<proteinExistence type="predicted"/>
<protein>
    <recommendedName>
        <fullName evidence="3">MAM domain-containing protein</fullName>
    </recommendedName>
</protein>
<dbReference type="RefSeq" id="WP_169320351.1">
    <property type="nucleotide sequence ID" value="NZ_JABCJF010000001.1"/>
</dbReference>
<evidence type="ECO:0000313" key="2">
    <source>
        <dbReference type="Proteomes" id="UP000548067"/>
    </source>
</evidence>
<dbReference type="Gene3D" id="4.10.1080.10">
    <property type="entry name" value="TSP type-3 repeat"/>
    <property type="match status" value="1"/>
</dbReference>
<dbReference type="Proteomes" id="UP000548067">
    <property type="component" value="Unassembled WGS sequence"/>
</dbReference>
<dbReference type="InterPro" id="IPR028974">
    <property type="entry name" value="TSP_type-3_rpt"/>
</dbReference>